<dbReference type="AlphaFoldDB" id="A0A839RUW1"/>
<proteinExistence type="predicted"/>
<reference evidence="1 2" key="1">
    <citation type="submission" date="2020-08" db="EMBL/GenBank/DDBJ databases">
        <title>Sequencing the genomes of 1000 actinobacteria strains.</title>
        <authorList>
            <person name="Klenk H.-P."/>
        </authorList>
    </citation>
    <scope>NUCLEOTIDE SEQUENCE [LARGE SCALE GENOMIC DNA]</scope>
    <source>
        <strain evidence="1 2">DSM 45258</strain>
    </source>
</reference>
<name>A0A839RUW1_9ACTN</name>
<keyword evidence="2" id="KW-1185">Reference proteome</keyword>
<dbReference type="OrthoDB" id="8479006at2"/>
<dbReference type="Proteomes" id="UP000567922">
    <property type="component" value="Unassembled WGS sequence"/>
</dbReference>
<dbReference type="EMBL" id="JACHWS010000006">
    <property type="protein sequence ID" value="MBB3040026.1"/>
    <property type="molecule type" value="Genomic_DNA"/>
</dbReference>
<sequence length="384" mass="43974">MNPRFSEPEYQLVWPRDLFKAEAAKLLNMRDIQGWDDDCALLLEDAFIRGYRSGPLSEFYDVPAVLDPRIWGTETVTRTTSRLTPRQEHLRFLMANADQLREDPPPRRRYWSARKAGQAPAATALEMPTLVREFVSLISEFDNAGYLENRFGKDCVDDPRDDTVHTLIYKELGVEGIWPLGTDRLTDDTDLFYDIVELLHDQVARPSTRFHHDYCECGWHHGKFDIGSGRIVYRWRVNKLFGNSALGLRLSGDGEDIGRLVTVTDEARTALAQSVAARSDGESADQVRHALALFRERGSDRNQKRSAVSALALVLEERRHGVLADALAKSDRGALFDLANNFHVRHQDAKQKRDYDDFYLDWIFWVYLSTIELTNQVLDAQRTG</sequence>
<evidence type="ECO:0000313" key="1">
    <source>
        <dbReference type="EMBL" id="MBB3040026.1"/>
    </source>
</evidence>
<gene>
    <name evidence="1" type="ORF">FHU29_004521</name>
</gene>
<comment type="caution">
    <text evidence="1">The sequence shown here is derived from an EMBL/GenBank/DDBJ whole genome shotgun (WGS) entry which is preliminary data.</text>
</comment>
<dbReference type="RefSeq" id="WP_064442662.1">
    <property type="nucleotide sequence ID" value="NZ_BDDI01000033.1"/>
</dbReference>
<evidence type="ECO:0000313" key="2">
    <source>
        <dbReference type="Proteomes" id="UP000567922"/>
    </source>
</evidence>
<protein>
    <submittedName>
        <fullName evidence="1">Uncharacterized protein</fullName>
    </submittedName>
</protein>
<organism evidence="1 2">
    <name type="scientific">Hoyosella altamirensis</name>
    <dbReference type="NCBI Taxonomy" id="616997"/>
    <lineage>
        <taxon>Bacteria</taxon>
        <taxon>Bacillati</taxon>
        <taxon>Actinomycetota</taxon>
        <taxon>Actinomycetes</taxon>
        <taxon>Mycobacteriales</taxon>
        <taxon>Hoyosellaceae</taxon>
        <taxon>Hoyosella</taxon>
    </lineage>
</organism>
<accession>A0A839RUW1</accession>